<dbReference type="Proteomes" id="UP000694864">
    <property type="component" value="Chromosome 11"/>
</dbReference>
<accession>A0ABM1QMU7</accession>
<evidence type="ECO:0000256" key="1">
    <source>
        <dbReference type="SAM" id="SignalP"/>
    </source>
</evidence>
<evidence type="ECO:0000313" key="2">
    <source>
        <dbReference type="Proteomes" id="UP000694864"/>
    </source>
</evidence>
<keyword evidence="1" id="KW-0732">Signal</keyword>
<proteinExistence type="predicted"/>
<feature type="signal peptide" evidence="1">
    <location>
        <begin position="1"/>
        <end position="21"/>
    </location>
</feature>
<feature type="chain" id="PRO_5045546552" evidence="1">
    <location>
        <begin position="22"/>
        <end position="80"/>
    </location>
</feature>
<reference evidence="3" key="2">
    <citation type="submission" date="2025-08" db="UniProtKB">
        <authorList>
            <consortium name="RefSeq"/>
        </authorList>
    </citation>
    <scope>IDENTIFICATION</scope>
    <source>
        <tissue evidence="3">Leaf</tissue>
    </source>
</reference>
<evidence type="ECO:0000313" key="3">
    <source>
        <dbReference type="RefSeq" id="XP_019088085.1"/>
    </source>
</evidence>
<dbReference type="GeneID" id="109127590"/>
<protein>
    <submittedName>
        <fullName evidence="3">Uncharacterized protein LOC109127590</fullName>
    </submittedName>
</protein>
<gene>
    <name evidence="3" type="primary">LOC109127590</name>
</gene>
<keyword evidence="2" id="KW-1185">Reference proteome</keyword>
<dbReference type="RefSeq" id="XP_019088085.1">
    <property type="nucleotide sequence ID" value="XM_019232540.1"/>
</dbReference>
<name>A0ABM1QMU7_CAMSA</name>
<organism evidence="2 3">
    <name type="scientific">Camelina sativa</name>
    <name type="common">False flax</name>
    <name type="synonym">Myagrum sativum</name>
    <dbReference type="NCBI Taxonomy" id="90675"/>
    <lineage>
        <taxon>Eukaryota</taxon>
        <taxon>Viridiplantae</taxon>
        <taxon>Streptophyta</taxon>
        <taxon>Embryophyta</taxon>
        <taxon>Tracheophyta</taxon>
        <taxon>Spermatophyta</taxon>
        <taxon>Magnoliopsida</taxon>
        <taxon>eudicotyledons</taxon>
        <taxon>Gunneridae</taxon>
        <taxon>Pentapetalae</taxon>
        <taxon>rosids</taxon>
        <taxon>malvids</taxon>
        <taxon>Brassicales</taxon>
        <taxon>Brassicaceae</taxon>
        <taxon>Camelineae</taxon>
        <taxon>Camelina</taxon>
    </lineage>
</organism>
<reference evidence="2" key="1">
    <citation type="journal article" date="2014" name="Nat. Commun.">
        <title>The emerging biofuel crop Camelina sativa retains a highly undifferentiated hexaploid genome structure.</title>
        <authorList>
            <person name="Kagale S."/>
            <person name="Koh C."/>
            <person name="Nixon J."/>
            <person name="Bollina V."/>
            <person name="Clarke W.E."/>
            <person name="Tuteja R."/>
            <person name="Spillane C."/>
            <person name="Robinson S.J."/>
            <person name="Links M.G."/>
            <person name="Clarke C."/>
            <person name="Higgins E.E."/>
            <person name="Huebert T."/>
            <person name="Sharpe A.G."/>
            <person name="Parkin I.A."/>
        </authorList>
    </citation>
    <scope>NUCLEOTIDE SEQUENCE [LARGE SCALE GENOMIC DNA]</scope>
    <source>
        <strain evidence="2">cv. DH55</strain>
    </source>
</reference>
<sequence>MEKNNVFVLCIILALVGSSLMFEGVNCCRALPSKSLRNIKGHEQSPVTMEVNNNWTSQRPLVKSFVYRLASGPSRRGPGH</sequence>